<dbReference type="Gene3D" id="1.20.120.1630">
    <property type="match status" value="1"/>
</dbReference>
<feature type="transmembrane region" description="Helical" evidence="1">
    <location>
        <begin position="73"/>
        <end position="94"/>
    </location>
</feature>
<feature type="transmembrane region" description="Helical" evidence="1">
    <location>
        <begin position="106"/>
        <end position="127"/>
    </location>
</feature>
<gene>
    <name evidence="2" type="ORF">CCHL11_07245</name>
</gene>
<dbReference type="EMBL" id="MPGH01000067">
    <property type="protein sequence ID" value="OLN90018.1"/>
    <property type="molecule type" value="Genomic_DNA"/>
</dbReference>
<dbReference type="PANTHER" id="PTHR32251">
    <property type="entry name" value="3-OXO-5-ALPHA-STEROID 4-DEHYDROGENASE"/>
    <property type="match status" value="1"/>
</dbReference>
<comment type="caution">
    <text evidence="2">The sequence shown here is derived from an EMBL/GenBank/DDBJ whole genome shotgun (WGS) entry which is preliminary data.</text>
</comment>
<dbReference type="AlphaFoldDB" id="A0A1Q8RXC8"/>
<feature type="transmembrane region" description="Helical" evidence="1">
    <location>
        <begin position="142"/>
        <end position="161"/>
    </location>
</feature>
<evidence type="ECO:0000256" key="1">
    <source>
        <dbReference type="SAM" id="Phobius"/>
    </source>
</evidence>
<keyword evidence="1" id="KW-0472">Membrane</keyword>
<dbReference type="STRING" id="708187.A0A1Q8RXC8"/>
<dbReference type="PANTHER" id="PTHR32251:SF15">
    <property type="entry name" value="3-OXO-5-ALPHA-STEROID 4-DEHYDROGENASE (DUF1295)"/>
    <property type="match status" value="1"/>
</dbReference>
<keyword evidence="1" id="KW-1133">Transmembrane helix</keyword>
<keyword evidence="3" id="KW-1185">Reference proteome</keyword>
<dbReference type="OrthoDB" id="67965at2759"/>
<evidence type="ECO:0000313" key="3">
    <source>
        <dbReference type="Proteomes" id="UP000186583"/>
    </source>
</evidence>
<dbReference type="GO" id="GO:0016020">
    <property type="term" value="C:membrane"/>
    <property type="evidence" value="ECO:0007669"/>
    <property type="project" value="TreeGrafter"/>
</dbReference>
<dbReference type="Proteomes" id="UP000186583">
    <property type="component" value="Unassembled WGS sequence"/>
</dbReference>
<dbReference type="Pfam" id="PF06966">
    <property type="entry name" value="DUF1295"/>
    <property type="match status" value="1"/>
</dbReference>
<accession>A0A1Q8RXC8</accession>
<protein>
    <recommendedName>
        <fullName evidence="4">Steroid 5-alpha reductase C-terminal domain-containing protein</fullName>
    </recommendedName>
</protein>
<evidence type="ECO:0008006" key="4">
    <source>
        <dbReference type="Google" id="ProtNLM"/>
    </source>
</evidence>
<evidence type="ECO:0000313" key="2">
    <source>
        <dbReference type="EMBL" id="OLN90018.1"/>
    </source>
</evidence>
<dbReference type="InterPro" id="IPR010721">
    <property type="entry name" value="UstE-like"/>
</dbReference>
<name>A0A1Q8RXC8_9PEZI</name>
<keyword evidence="1" id="KW-0812">Transmembrane</keyword>
<proteinExistence type="predicted"/>
<reference evidence="2 3" key="1">
    <citation type="submission" date="2016-11" db="EMBL/GenBank/DDBJ databases">
        <title>Draft Genome Assembly of Colletotrichum chlorophyti a pathogen of herbaceous plants.</title>
        <authorList>
            <person name="Gan P."/>
            <person name="Narusaka M."/>
            <person name="Tsushima A."/>
            <person name="Narusaka Y."/>
            <person name="Takano Y."/>
            <person name="Shirasu K."/>
        </authorList>
    </citation>
    <scope>NUCLEOTIDE SEQUENCE [LARGE SCALE GENOMIC DNA]</scope>
    <source>
        <strain evidence="2 3">NTL11</strain>
    </source>
</reference>
<organism evidence="2 3">
    <name type="scientific">Colletotrichum chlorophyti</name>
    <dbReference type="NCBI Taxonomy" id="708187"/>
    <lineage>
        <taxon>Eukaryota</taxon>
        <taxon>Fungi</taxon>
        <taxon>Dikarya</taxon>
        <taxon>Ascomycota</taxon>
        <taxon>Pezizomycotina</taxon>
        <taxon>Sordariomycetes</taxon>
        <taxon>Hypocreomycetidae</taxon>
        <taxon>Glomerellales</taxon>
        <taxon>Glomerellaceae</taxon>
        <taxon>Colletotrichum</taxon>
    </lineage>
</organism>
<sequence length="260" mass="28736">MPPQQPLRDNINRVNKYNYVGASVFIGLRAADVFLQHALLQRGWASDLIESIGGTAVNRATIIDASTTMLQPYYGLISLMAFGSSFKQIANMIFVMEQDLSPTSAVVIALFNTAFNSFNTLLSVWAATSQVPTSSSPDALKSPWLILAAGSYFVGIVTELASEWQRKRFKQDPANKGKPYAGGLFSLARHINYGGYTIWRAAYAFTAGGWPWGLAVFSWFFYDFAARGVPVLDAYMLDRYGEDWKAIKARVPSVLIPGIY</sequence>